<reference evidence="20" key="1">
    <citation type="submission" date="2016-10" db="EMBL/GenBank/DDBJ databases">
        <title>CRISPR-Cas defence system in Roseofilum reptotaenium: evidence of a bacteriophage-cyanobacterium arms race in the coral black band disease.</title>
        <authorList>
            <person name="Buerger P."/>
            <person name="Wood-Charlson E.M."/>
            <person name="Weynberg K.D."/>
            <person name="Willis B."/>
            <person name="Van Oppen M.J."/>
        </authorList>
    </citation>
    <scope>NUCLEOTIDE SEQUENCE [LARGE SCALE GENOMIC DNA]</scope>
    <source>
        <strain evidence="20">AO1-A</strain>
    </source>
</reference>
<dbReference type="Gene3D" id="3.40.50.2300">
    <property type="match status" value="2"/>
</dbReference>
<dbReference type="SMART" id="SM00387">
    <property type="entry name" value="HATPase_c"/>
    <property type="match status" value="1"/>
</dbReference>
<dbReference type="Proteomes" id="UP000183940">
    <property type="component" value="Unassembled WGS sequence"/>
</dbReference>
<keyword evidence="6" id="KW-0808">Transferase</keyword>
<feature type="region of interest" description="Disordered" evidence="15">
    <location>
        <begin position="1"/>
        <end position="27"/>
    </location>
</feature>
<dbReference type="Gene3D" id="3.30.565.10">
    <property type="entry name" value="Histidine kinase-like ATPase, C-terminal domain"/>
    <property type="match status" value="1"/>
</dbReference>
<sequence length="822" mass="93582">MKKKQRGSSEKTAELLPSKNHNRGASNQSSTACWSILAIDRDPQIYQTLTEKFQDFVFQGKPLQIEWIKTRKKAQSYLEVHPDLSIVFIDLDLEKPRGGLELVQWIREDCPNSCHRLIVCATEPDQALEFSIWLNYDINDYQHKDQLNQQTLGICLLKSLRSYQEIQNLEKKRQELTVLSTQLKHLNQTLEAQVKSRTQELATKTKQLEQEISDRTLAETDKRASEDKFSIVFQCTPHPITITSMKDGRHLEVNDAFLRTTGYTNEEVIGRTAVELQLWTKMEQRVNLFETLVSQGFIRDYEFEFCTKSGERRITLLSADIIKLRGEDCLLSVTNDITQRKQAEEALAKSKETAEQANKAKSEFLANMSHELRTPLNAILGFTQIMSRDGSLKQEHQENLEIIGRSGEHLLELINDILEMSKIEAGRVTLNPSNFDLYRLLKSIEEMLQLKATSKGLHLLFERDSYVPQFIGADEGKLRQVLINLLGNAIKFTQDGGVALRVNGQSTAGHQEETTIEFRVEDTGPGIAPEELHQLFEPFGQTETGRKSQQGTGLGLPISRQFVQLMGGDLTVTSQVDCGSTFSFSIQVKLIDSSEIEFSVPTRKVKGLAPGQPTKRILAVDDRQESRMLLLQMLGNLGFEVEVASNGQEAISIWKRWYPHLILMDMQMPVMDGYEATRQIKSTSKGRSTLIFALTASAFEEERNLVLSAGCDEFLRKPFRENILLEKIAQHLGIEYLYQENENSPSEADQPLARPLEDYLAEMTPEWIEELYQTAIKGFDDEMVLLIDQIPQSLSPLSQQLSEWAHNFRFDCVVSLIEKVRP</sequence>
<dbReference type="SUPFAM" id="SSF55874">
    <property type="entry name" value="ATPase domain of HSP90 chaperone/DNA topoisomerase II/histidine kinase"/>
    <property type="match status" value="1"/>
</dbReference>
<evidence type="ECO:0000259" key="16">
    <source>
        <dbReference type="PROSITE" id="PS50109"/>
    </source>
</evidence>
<dbReference type="InterPro" id="IPR001789">
    <property type="entry name" value="Sig_transdc_resp-reg_receiver"/>
</dbReference>
<dbReference type="InterPro" id="IPR011006">
    <property type="entry name" value="CheY-like_superfamily"/>
</dbReference>
<evidence type="ECO:0000256" key="8">
    <source>
        <dbReference type="ARBA" id="ARBA00022777"/>
    </source>
</evidence>
<dbReference type="SMART" id="SM00388">
    <property type="entry name" value="HisKA"/>
    <property type="match status" value="1"/>
</dbReference>
<evidence type="ECO:0000259" key="17">
    <source>
        <dbReference type="PROSITE" id="PS50110"/>
    </source>
</evidence>
<feature type="domain" description="Response regulatory" evidence="17">
    <location>
        <begin position="616"/>
        <end position="732"/>
    </location>
</feature>
<dbReference type="PRINTS" id="PR00344">
    <property type="entry name" value="BCTRLSENSOR"/>
</dbReference>
<dbReference type="Pfam" id="PF00512">
    <property type="entry name" value="HisKA"/>
    <property type="match status" value="1"/>
</dbReference>
<dbReference type="SMART" id="SM00448">
    <property type="entry name" value="REC"/>
    <property type="match status" value="1"/>
</dbReference>
<feature type="domain" description="PAC" evidence="19">
    <location>
        <begin position="299"/>
        <end position="349"/>
    </location>
</feature>
<dbReference type="PANTHER" id="PTHR43047">
    <property type="entry name" value="TWO-COMPONENT HISTIDINE PROTEIN KINASE"/>
    <property type="match status" value="1"/>
</dbReference>
<dbReference type="InterPro" id="IPR036890">
    <property type="entry name" value="HATPase_C_sf"/>
</dbReference>
<evidence type="ECO:0000256" key="11">
    <source>
        <dbReference type="ARBA" id="ARBA00023136"/>
    </source>
</evidence>
<dbReference type="InterPro" id="IPR005467">
    <property type="entry name" value="His_kinase_dom"/>
</dbReference>
<evidence type="ECO:0000259" key="19">
    <source>
        <dbReference type="PROSITE" id="PS50113"/>
    </source>
</evidence>
<comment type="subcellular location">
    <subcellularLocation>
        <location evidence="2">Membrane</location>
    </subcellularLocation>
</comment>
<dbReference type="InterPro" id="IPR000014">
    <property type="entry name" value="PAS"/>
</dbReference>
<dbReference type="Gene3D" id="1.10.287.130">
    <property type="match status" value="1"/>
</dbReference>
<evidence type="ECO:0000256" key="2">
    <source>
        <dbReference type="ARBA" id="ARBA00004370"/>
    </source>
</evidence>
<feature type="domain" description="PAS" evidence="18">
    <location>
        <begin position="225"/>
        <end position="274"/>
    </location>
</feature>
<keyword evidence="11" id="KW-0472">Membrane</keyword>
<comment type="catalytic activity">
    <reaction evidence="1">
        <text>ATP + protein L-histidine = ADP + protein N-phospho-L-histidine.</text>
        <dbReference type="EC" id="2.7.13.3"/>
    </reaction>
</comment>
<proteinExistence type="inferred from homology"/>
<evidence type="ECO:0000313" key="20">
    <source>
        <dbReference type="EMBL" id="OJJ24811.1"/>
    </source>
</evidence>
<gene>
    <name evidence="20" type="ORF">BI308_14680</name>
</gene>
<dbReference type="FunFam" id="3.30.565.10:FF:000010">
    <property type="entry name" value="Sensor histidine kinase RcsC"/>
    <property type="match status" value="1"/>
</dbReference>
<dbReference type="SUPFAM" id="SSF52172">
    <property type="entry name" value="CheY-like"/>
    <property type="match status" value="2"/>
</dbReference>
<evidence type="ECO:0000256" key="6">
    <source>
        <dbReference type="ARBA" id="ARBA00022679"/>
    </source>
</evidence>
<keyword evidence="21" id="KW-1185">Reference proteome</keyword>
<dbReference type="PROSITE" id="PS50112">
    <property type="entry name" value="PAS"/>
    <property type="match status" value="1"/>
</dbReference>
<evidence type="ECO:0000256" key="13">
    <source>
        <dbReference type="ARBA" id="ARBA00074306"/>
    </source>
</evidence>
<name>A0A1L9QQ48_9CYAN</name>
<comment type="caution">
    <text evidence="20">The sequence shown here is derived from an EMBL/GenBank/DDBJ whole genome shotgun (WGS) entry which is preliminary data.</text>
</comment>
<dbReference type="PANTHER" id="PTHR43047:SF64">
    <property type="entry name" value="HISTIDINE KINASE CONTAINING CHEY-HOMOLOGOUS RECEIVER DOMAIN AND PAS DOMAIN-RELATED"/>
    <property type="match status" value="1"/>
</dbReference>
<dbReference type="InterPro" id="IPR000700">
    <property type="entry name" value="PAS-assoc_C"/>
</dbReference>
<dbReference type="Pfam" id="PF02518">
    <property type="entry name" value="HATPase_c"/>
    <property type="match status" value="1"/>
</dbReference>
<evidence type="ECO:0000256" key="5">
    <source>
        <dbReference type="ARBA" id="ARBA00022553"/>
    </source>
</evidence>
<dbReference type="PROSITE" id="PS50109">
    <property type="entry name" value="HIS_KIN"/>
    <property type="match status" value="1"/>
</dbReference>
<dbReference type="InterPro" id="IPR003661">
    <property type="entry name" value="HisK_dim/P_dom"/>
</dbReference>
<dbReference type="CDD" id="cd16922">
    <property type="entry name" value="HATPase_EvgS-ArcB-TorS-like"/>
    <property type="match status" value="1"/>
</dbReference>
<dbReference type="EMBL" id="MLAW01000025">
    <property type="protein sequence ID" value="OJJ24811.1"/>
    <property type="molecule type" value="Genomic_DNA"/>
</dbReference>
<dbReference type="STRING" id="1925591.BI308_14680"/>
<evidence type="ECO:0000256" key="10">
    <source>
        <dbReference type="ARBA" id="ARBA00023012"/>
    </source>
</evidence>
<dbReference type="CDD" id="cd00082">
    <property type="entry name" value="HisKA"/>
    <property type="match status" value="1"/>
</dbReference>
<evidence type="ECO:0000256" key="12">
    <source>
        <dbReference type="ARBA" id="ARBA00023306"/>
    </source>
</evidence>
<dbReference type="Pfam" id="PF00072">
    <property type="entry name" value="Response_reg"/>
    <property type="match status" value="1"/>
</dbReference>
<evidence type="ECO:0000256" key="1">
    <source>
        <dbReference type="ARBA" id="ARBA00000085"/>
    </source>
</evidence>
<evidence type="ECO:0000259" key="18">
    <source>
        <dbReference type="PROSITE" id="PS50112"/>
    </source>
</evidence>
<dbReference type="SUPFAM" id="SSF47384">
    <property type="entry name" value="Homodimeric domain of signal transducing histidine kinase"/>
    <property type="match status" value="1"/>
</dbReference>
<keyword evidence="9" id="KW-0067">ATP-binding</keyword>
<keyword evidence="7" id="KW-0547">Nucleotide-binding</keyword>
<dbReference type="GO" id="GO:0000155">
    <property type="term" value="F:phosphorelay sensor kinase activity"/>
    <property type="evidence" value="ECO:0007669"/>
    <property type="project" value="InterPro"/>
</dbReference>
<dbReference type="GO" id="GO:0016020">
    <property type="term" value="C:membrane"/>
    <property type="evidence" value="ECO:0007669"/>
    <property type="project" value="UniProtKB-SubCell"/>
</dbReference>
<evidence type="ECO:0000256" key="4">
    <source>
        <dbReference type="ARBA" id="ARBA00012438"/>
    </source>
</evidence>
<dbReference type="SMART" id="SM00091">
    <property type="entry name" value="PAS"/>
    <property type="match status" value="1"/>
</dbReference>
<evidence type="ECO:0000256" key="9">
    <source>
        <dbReference type="ARBA" id="ARBA00022840"/>
    </source>
</evidence>
<accession>A0A1L9QQ48</accession>
<evidence type="ECO:0000256" key="7">
    <source>
        <dbReference type="ARBA" id="ARBA00022741"/>
    </source>
</evidence>
<dbReference type="AlphaFoldDB" id="A0A1L9QQ48"/>
<feature type="modified residue" description="4-aspartylphosphate" evidence="14">
    <location>
        <position position="665"/>
    </location>
</feature>
<evidence type="ECO:0000256" key="14">
    <source>
        <dbReference type="PROSITE-ProRule" id="PRU00169"/>
    </source>
</evidence>
<dbReference type="PROSITE" id="PS50113">
    <property type="entry name" value="PAC"/>
    <property type="match status" value="1"/>
</dbReference>
<dbReference type="InterPro" id="IPR004358">
    <property type="entry name" value="Sig_transdc_His_kin-like_C"/>
</dbReference>
<dbReference type="Gene3D" id="3.30.450.20">
    <property type="entry name" value="PAS domain"/>
    <property type="match status" value="1"/>
</dbReference>
<organism evidence="20 21">
    <name type="scientific">Roseofilum reptotaenium AO1-A</name>
    <dbReference type="NCBI Taxonomy" id="1925591"/>
    <lineage>
        <taxon>Bacteria</taxon>
        <taxon>Bacillati</taxon>
        <taxon>Cyanobacteriota</taxon>
        <taxon>Cyanophyceae</taxon>
        <taxon>Desertifilales</taxon>
        <taxon>Desertifilaceae</taxon>
        <taxon>Roseofilum</taxon>
    </lineage>
</organism>
<keyword evidence="8" id="KW-0418">Kinase</keyword>
<dbReference type="Pfam" id="PF13426">
    <property type="entry name" value="PAS_9"/>
    <property type="match status" value="1"/>
</dbReference>
<dbReference type="CDD" id="cd17546">
    <property type="entry name" value="REC_hyHK_CKI1_RcsC-like"/>
    <property type="match status" value="1"/>
</dbReference>
<feature type="domain" description="Histidine kinase" evidence="16">
    <location>
        <begin position="367"/>
        <end position="590"/>
    </location>
</feature>
<dbReference type="CDD" id="cd00130">
    <property type="entry name" value="PAS"/>
    <property type="match status" value="1"/>
</dbReference>
<dbReference type="FunFam" id="1.10.287.130:FF:000038">
    <property type="entry name" value="Sensory transduction histidine kinase"/>
    <property type="match status" value="1"/>
</dbReference>
<keyword evidence="12" id="KW-0131">Cell cycle</keyword>
<evidence type="ECO:0000313" key="21">
    <source>
        <dbReference type="Proteomes" id="UP000183940"/>
    </source>
</evidence>
<dbReference type="SUPFAM" id="SSF55785">
    <property type="entry name" value="PYP-like sensor domain (PAS domain)"/>
    <property type="match status" value="1"/>
</dbReference>
<dbReference type="InterPro" id="IPR003594">
    <property type="entry name" value="HATPase_dom"/>
</dbReference>
<dbReference type="InterPro" id="IPR035965">
    <property type="entry name" value="PAS-like_dom_sf"/>
</dbReference>
<keyword evidence="10" id="KW-0902">Two-component regulatory system</keyword>
<dbReference type="EC" id="2.7.13.3" evidence="4"/>
<dbReference type="PROSITE" id="PS50110">
    <property type="entry name" value="RESPONSE_REGULATORY"/>
    <property type="match status" value="1"/>
</dbReference>
<protein>
    <recommendedName>
        <fullName evidence="13">Circadian input-output histidine kinase CikA</fullName>
        <ecNumber evidence="4">2.7.13.3</ecNumber>
    </recommendedName>
</protein>
<dbReference type="NCBIfam" id="TIGR00229">
    <property type="entry name" value="sensory_box"/>
    <property type="match status" value="1"/>
</dbReference>
<comment type="similarity">
    <text evidence="3">In the N-terminal section; belongs to the phytochrome family.</text>
</comment>
<dbReference type="GO" id="GO:0005524">
    <property type="term" value="F:ATP binding"/>
    <property type="evidence" value="ECO:0007669"/>
    <property type="project" value="UniProtKB-KW"/>
</dbReference>
<evidence type="ECO:0000256" key="3">
    <source>
        <dbReference type="ARBA" id="ARBA00006402"/>
    </source>
</evidence>
<dbReference type="InterPro" id="IPR036097">
    <property type="entry name" value="HisK_dim/P_sf"/>
</dbReference>
<evidence type="ECO:0000256" key="15">
    <source>
        <dbReference type="SAM" id="MobiDB-lite"/>
    </source>
</evidence>
<keyword evidence="5 14" id="KW-0597">Phosphoprotein</keyword>